<proteinExistence type="predicted"/>
<evidence type="ECO:0000313" key="1">
    <source>
        <dbReference type="EMBL" id="KTD37174.1"/>
    </source>
</evidence>
<organism evidence="1 2">
    <name type="scientific">Legionella oakridgensis</name>
    <dbReference type="NCBI Taxonomy" id="29423"/>
    <lineage>
        <taxon>Bacteria</taxon>
        <taxon>Pseudomonadati</taxon>
        <taxon>Pseudomonadota</taxon>
        <taxon>Gammaproteobacteria</taxon>
        <taxon>Legionellales</taxon>
        <taxon>Legionellaceae</taxon>
        <taxon>Legionella</taxon>
    </lineage>
</organism>
<dbReference type="Proteomes" id="UP000054858">
    <property type="component" value="Unassembled WGS sequence"/>
</dbReference>
<evidence type="ECO:0000313" key="2">
    <source>
        <dbReference type="Proteomes" id="UP000054858"/>
    </source>
</evidence>
<dbReference type="AlphaFoldDB" id="A0A0W0WY41"/>
<reference evidence="1 2" key="1">
    <citation type="submission" date="2015-11" db="EMBL/GenBank/DDBJ databases">
        <title>Genomic analysis of 38 Legionella species identifies large and diverse effector repertoires.</title>
        <authorList>
            <person name="Burstein D."/>
            <person name="Amaro F."/>
            <person name="Zusman T."/>
            <person name="Lifshitz Z."/>
            <person name="Cohen O."/>
            <person name="Gilbert J.A."/>
            <person name="Pupko T."/>
            <person name="Shuman H.A."/>
            <person name="Segal G."/>
        </authorList>
    </citation>
    <scope>NUCLEOTIDE SEQUENCE [LARGE SCALE GENOMIC DNA]</scope>
    <source>
        <strain evidence="1 2">Oak Ridge-10</strain>
    </source>
</reference>
<dbReference type="EMBL" id="LNYP01000031">
    <property type="protein sequence ID" value="KTD37174.1"/>
    <property type="molecule type" value="Genomic_DNA"/>
</dbReference>
<sequence>MSRHQAKKKWREKDIIDELVSQAYTLEILLIAALPKPPNAYKNIHAVVVNKVISLMGQIIAQNLVSQKVRHKAY</sequence>
<comment type="caution">
    <text evidence="1">The sequence shown here is derived from an EMBL/GenBank/DDBJ whole genome shotgun (WGS) entry which is preliminary data.</text>
</comment>
<gene>
    <name evidence="1" type="ORF">Loak_2310</name>
</gene>
<accession>A0A0W0WY41</accession>
<protein>
    <submittedName>
        <fullName evidence="1">Replication factor C subunit (Activator I)</fullName>
    </submittedName>
</protein>
<name>A0A0W0WY41_9GAMM</name>
<dbReference type="PATRIC" id="fig|29423.5.peg.2424"/>